<name>A0A3N6R7I6_BRACR</name>
<protein>
    <recommendedName>
        <fullName evidence="1">Retrotransposon gag domain-containing protein</fullName>
    </recommendedName>
</protein>
<reference evidence="2" key="1">
    <citation type="submission" date="2019-12" db="EMBL/GenBank/DDBJ databases">
        <title>Genome sequencing and annotation of Brassica cretica.</title>
        <authorList>
            <person name="Studholme D.J."/>
            <person name="Sarris P."/>
        </authorList>
    </citation>
    <scope>NUCLEOTIDE SEQUENCE</scope>
    <source>
        <strain evidence="2">PFS-109/04</strain>
        <tissue evidence="2">Leaf</tissue>
    </source>
</reference>
<proteinExistence type="predicted"/>
<evidence type="ECO:0000313" key="3">
    <source>
        <dbReference type="Proteomes" id="UP000712600"/>
    </source>
</evidence>
<comment type="caution">
    <text evidence="2">The sequence shown here is derived from an EMBL/GenBank/DDBJ whole genome shotgun (WGS) entry which is preliminary data.</text>
</comment>
<sequence>MKVELLILDVDKNGILPDEEGRARNSARQLIYTHEAVISDVIAVAEEDDFELHPDWNDWLGQSRFFHTLYGNASSWLNQLQPGSLTYWEDVERAFLYEFLDDSEVSREMEINDK</sequence>
<evidence type="ECO:0000259" key="1">
    <source>
        <dbReference type="Pfam" id="PF03732"/>
    </source>
</evidence>
<feature type="domain" description="Retrotransposon gag" evidence="1">
    <location>
        <begin position="65"/>
        <end position="105"/>
    </location>
</feature>
<accession>A0A3N6R7I6</accession>
<evidence type="ECO:0000313" key="2">
    <source>
        <dbReference type="EMBL" id="KAF3552747.1"/>
    </source>
</evidence>
<dbReference type="EMBL" id="QGKX02000996">
    <property type="protein sequence ID" value="KAF3552747.1"/>
    <property type="molecule type" value="Genomic_DNA"/>
</dbReference>
<dbReference type="Proteomes" id="UP000712600">
    <property type="component" value="Unassembled WGS sequence"/>
</dbReference>
<gene>
    <name evidence="2" type="ORF">F2Q69_00015721</name>
</gene>
<organism evidence="2 3">
    <name type="scientific">Brassica cretica</name>
    <name type="common">Mustard</name>
    <dbReference type="NCBI Taxonomy" id="69181"/>
    <lineage>
        <taxon>Eukaryota</taxon>
        <taxon>Viridiplantae</taxon>
        <taxon>Streptophyta</taxon>
        <taxon>Embryophyta</taxon>
        <taxon>Tracheophyta</taxon>
        <taxon>Spermatophyta</taxon>
        <taxon>Magnoliopsida</taxon>
        <taxon>eudicotyledons</taxon>
        <taxon>Gunneridae</taxon>
        <taxon>Pentapetalae</taxon>
        <taxon>rosids</taxon>
        <taxon>malvids</taxon>
        <taxon>Brassicales</taxon>
        <taxon>Brassicaceae</taxon>
        <taxon>Brassiceae</taxon>
        <taxon>Brassica</taxon>
    </lineage>
</organism>
<dbReference type="AlphaFoldDB" id="A0A3N6R7I6"/>
<dbReference type="InterPro" id="IPR005162">
    <property type="entry name" value="Retrotrans_gag_dom"/>
</dbReference>
<dbReference type="Pfam" id="PF03732">
    <property type="entry name" value="Retrotrans_gag"/>
    <property type="match status" value="1"/>
</dbReference>